<dbReference type="AlphaFoldDB" id="U2K757"/>
<organism evidence="6 7">
    <name type="scientific">Ruminococcus callidus ATCC 27760</name>
    <dbReference type="NCBI Taxonomy" id="411473"/>
    <lineage>
        <taxon>Bacteria</taxon>
        <taxon>Bacillati</taxon>
        <taxon>Bacillota</taxon>
        <taxon>Clostridia</taxon>
        <taxon>Eubacteriales</taxon>
        <taxon>Oscillospiraceae</taxon>
        <taxon>Ruminococcus</taxon>
    </lineage>
</organism>
<dbReference type="STRING" id="411473.RUMCAL_03177"/>
<comment type="subcellular location">
    <subcellularLocation>
        <location evidence="1">Membrane</location>
        <topology evidence="1">Multi-pass membrane protein</topology>
    </subcellularLocation>
</comment>
<evidence type="ECO:0000256" key="3">
    <source>
        <dbReference type="ARBA" id="ARBA00022989"/>
    </source>
</evidence>
<dbReference type="NCBIfam" id="TIGR01593">
    <property type="entry name" value="holin_tox_secr"/>
    <property type="match status" value="1"/>
</dbReference>
<keyword evidence="3 5" id="KW-1133">Transmembrane helix</keyword>
<dbReference type="Proteomes" id="UP000016662">
    <property type="component" value="Unassembled WGS sequence"/>
</dbReference>
<dbReference type="PATRIC" id="fig|411473.3.peg.2660"/>
<evidence type="ECO:0000256" key="1">
    <source>
        <dbReference type="ARBA" id="ARBA00004141"/>
    </source>
</evidence>
<keyword evidence="4 5" id="KW-0472">Membrane</keyword>
<sequence>MMFMKEWICTIAGIVGGFIATLFGGWDSALATLVVFMGIDFATGLVTAIMGKSKHSKSGALNSKAGWIGLAKKFCILLMVVVGVRIDILIGTNYIRDAVCISFCLNELLSIVENTTLMGVPYPPVFKKAIDVLQTKVGRMEETTDKEESDHGNSET</sequence>
<comment type="caution">
    <text evidence="6">The sequence shown here is derived from an EMBL/GenBank/DDBJ whole genome shotgun (WGS) entry which is preliminary data.</text>
</comment>
<evidence type="ECO:0000256" key="4">
    <source>
        <dbReference type="ARBA" id="ARBA00023136"/>
    </source>
</evidence>
<feature type="transmembrane region" description="Helical" evidence="5">
    <location>
        <begin position="32"/>
        <end position="53"/>
    </location>
</feature>
<accession>U2K757</accession>
<protein>
    <submittedName>
        <fullName evidence="6">Toxin secretion/phage lysis holin</fullName>
    </submittedName>
</protein>
<dbReference type="GO" id="GO:0016020">
    <property type="term" value="C:membrane"/>
    <property type="evidence" value="ECO:0007669"/>
    <property type="project" value="UniProtKB-SubCell"/>
</dbReference>
<feature type="transmembrane region" description="Helical" evidence="5">
    <location>
        <begin position="7"/>
        <end position="26"/>
    </location>
</feature>
<dbReference type="HOGENOM" id="CLU_125939_1_0_9"/>
<evidence type="ECO:0000256" key="5">
    <source>
        <dbReference type="SAM" id="Phobius"/>
    </source>
</evidence>
<name>U2K757_9FIRM</name>
<dbReference type="Pfam" id="PF05105">
    <property type="entry name" value="Phage_holin_4_1"/>
    <property type="match status" value="1"/>
</dbReference>
<dbReference type="eggNOG" id="COG4824">
    <property type="taxonomic scope" value="Bacteria"/>
</dbReference>
<evidence type="ECO:0000256" key="2">
    <source>
        <dbReference type="ARBA" id="ARBA00022692"/>
    </source>
</evidence>
<dbReference type="EMBL" id="AWVF01000417">
    <property type="protein sequence ID" value="ERJ88087.1"/>
    <property type="molecule type" value="Genomic_DNA"/>
</dbReference>
<evidence type="ECO:0000313" key="7">
    <source>
        <dbReference type="Proteomes" id="UP000016662"/>
    </source>
</evidence>
<dbReference type="InterPro" id="IPR006480">
    <property type="entry name" value="Phage_holin_4_1"/>
</dbReference>
<gene>
    <name evidence="6" type="ORF">RUMCAL_03177</name>
</gene>
<reference evidence="6 7" key="1">
    <citation type="submission" date="2013-07" db="EMBL/GenBank/DDBJ databases">
        <authorList>
            <person name="Weinstock G."/>
            <person name="Sodergren E."/>
            <person name="Wylie T."/>
            <person name="Fulton L."/>
            <person name="Fulton R."/>
            <person name="Fronick C."/>
            <person name="O'Laughlin M."/>
            <person name="Godfrey J."/>
            <person name="Miner T."/>
            <person name="Herter B."/>
            <person name="Appelbaum E."/>
            <person name="Cordes M."/>
            <person name="Lek S."/>
            <person name="Wollam A."/>
            <person name="Pepin K.H."/>
            <person name="Palsikar V.B."/>
            <person name="Mitreva M."/>
            <person name="Wilson R.K."/>
        </authorList>
    </citation>
    <scope>NUCLEOTIDE SEQUENCE [LARGE SCALE GENOMIC DNA]</scope>
    <source>
        <strain evidence="6 7">ATCC 27760</strain>
    </source>
</reference>
<evidence type="ECO:0000313" key="6">
    <source>
        <dbReference type="EMBL" id="ERJ88087.1"/>
    </source>
</evidence>
<keyword evidence="2 5" id="KW-0812">Transmembrane</keyword>
<proteinExistence type="predicted"/>
<keyword evidence="7" id="KW-1185">Reference proteome</keyword>